<evidence type="ECO:0000256" key="3">
    <source>
        <dbReference type="ARBA" id="ARBA00022679"/>
    </source>
</evidence>
<dbReference type="PROSITE" id="PS00092">
    <property type="entry name" value="N6_MTASE"/>
    <property type="match status" value="1"/>
</dbReference>
<dbReference type="AlphaFoldDB" id="K6VL68"/>
<dbReference type="PANTHER" id="PTHR13370">
    <property type="entry name" value="RNA METHYLASE-RELATED"/>
    <property type="match status" value="1"/>
</dbReference>
<accession>K6VL68</accession>
<gene>
    <name evidence="7" type="ORF">KILIM_053_00090</name>
</gene>
<dbReference type="InterPro" id="IPR029063">
    <property type="entry name" value="SAM-dependent_MTases_sf"/>
</dbReference>
<dbReference type="GO" id="GO:0008170">
    <property type="term" value="F:N-methyltransferase activity"/>
    <property type="evidence" value="ECO:0007669"/>
    <property type="project" value="InterPro"/>
</dbReference>
<feature type="region of interest" description="Disordered" evidence="5">
    <location>
        <begin position="1"/>
        <end position="23"/>
    </location>
</feature>
<dbReference type="eggNOG" id="COG2189">
    <property type="taxonomic scope" value="Bacteria"/>
</dbReference>
<dbReference type="InterPro" id="IPR002941">
    <property type="entry name" value="DNA_methylase_N4/N6"/>
</dbReference>
<protein>
    <submittedName>
        <fullName evidence="7">Putative modification methylase</fullName>
    </submittedName>
</protein>
<feature type="domain" description="DNA methylase N-4/N-6" evidence="6">
    <location>
        <begin position="167"/>
        <end position="501"/>
    </location>
</feature>
<reference evidence="7 8" key="1">
    <citation type="submission" date="2012-08" db="EMBL/GenBank/DDBJ databases">
        <title>Whole genome shotgun sequence of Kineosphaera limosa NBRC 100340.</title>
        <authorList>
            <person name="Yoshida I."/>
            <person name="Isaki S."/>
            <person name="Hosoyama A."/>
            <person name="Tsuchikane K."/>
            <person name="Katsumata H."/>
            <person name="Ando Y."/>
            <person name="Ohji S."/>
            <person name="Hamada M."/>
            <person name="Tamura T."/>
            <person name="Yamazoe A."/>
            <person name="Yamazaki S."/>
            <person name="Fujita N."/>
        </authorList>
    </citation>
    <scope>NUCLEOTIDE SEQUENCE [LARGE SCALE GENOMIC DNA]</scope>
    <source>
        <strain evidence="7 8">NBRC 100340</strain>
    </source>
</reference>
<proteinExistence type="inferred from homology"/>
<dbReference type="Proteomes" id="UP000008366">
    <property type="component" value="Unassembled WGS sequence"/>
</dbReference>
<keyword evidence="2 7" id="KW-0489">Methyltransferase</keyword>
<evidence type="ECO:0000256" key="2">
    <source>
        <dbReference type="ARBA" id="ARBA00022603"/>
    </source>
</evidence>
<dbReference type="InterPro" id="IPR002295">
    <property type="entry name" value="N4/N6-MTase_EcoPI_Mod-like"/>
</dbReference>
<evidence type="ECO:0000256" key="1">
    <source>
        <dbReference type="ARBA" id="ARBA00006594"/>
    </source>
</evidence>
<dbReference type="PANTHER" id="PTHR13370:SF16">
    <property type="entry name" value="SITE-SPECIFIC DNA-METHYLTRANSFERASE (ADENINE-SPECIFIC)"/>
    <property type="match status" value="1"/>
</dbReference>
<organism evidence="7 8">
    <name type="scientific">Kineosphaera limosa NBRC 100340</name>
    <dbReference type="NCBI Taxonomy" id="1184609"/>
    <lineage>
        <taxon>Bacteria</taxon>
        <taxon>Bacillati</taxon>
        <taxon>Actinomycetota</taxon>
        <taxon>Actinomycetes</taxon>
        <taxon>Micrococcales</taxon>
        <taxon>Dermatophilaceae</taxon>
        <taxon>Kineosphaera</taxon>
    </lineage>
</organism>
<name>K6VL68_9MICO</name>
<keyword evidence="3" id="KW-0808">Transferase</keyword>
<dbReference type="Gene3D" id="3.40.50.150">
    <property type="entry name" value="Vaccinia Virus protein VP39"/>
    <property type="match status" value="1"/>
</dbReference>
<comment type="caution">
    <text evidence="7">The sequence shown here is derived from an EMBL/GenBank/DDBJ whole genome shotgun (WGS) entry which is preliminary data.</text>
</comment>
<dbReference type="GO" id="GO:0032259">
    <property type="term" value="P:methylation"/>
    <property type="evidence" value="ECO:0007669"/>
    <property type="project" value="UniProtKB-KW"/>
</dbReference>
<evidence type="ECO:0000256" key="5">
    <source>
        <dbReference type="SAM" id="MobiDB-lite"/>
    </source>
</evidence>
<dbReference type="Pfam" id="PF01555">
    <property type="entry name" value="N6_N4_Mtase"/>
    <property type="match status" value="1"/>
</dbReference>
<evidence type="ECO:0000256" key="4">
    <source>
        <dbReference type="ARBA" id="ARBA00022691"/>
    </source>
</evidence>
<dbReference type="EMBL" id="BAHD01000053">
    <property type="protein sequence ID" value="GAB96958.1"/>
    <property type="molecule type" value="Genomic_DNA"/>
</dbReference>
<evidence type="ECO:0000313" key="7">
    <source>
        <dbReference type="EMBL" id="GAB96958.1"/>
    </source>
</evidence>
<dbReference type="GO" id="GO:0003677">
    <property type="term" value="F:DNA binding"/>
    <property type="evidence" value="ECO:0007669"/>
    <property type="project" value="InterPro"/>
</dbReference>
<evidence type="ECO:0000313" key="8">
    <source>
        <dbReference type="Proteomes" id="UP000008366"/>
    </source>
</evidence>
<dbReference type="RefSeq" id="WP_006593490.1">
    <property type="nucleotide sequence ID" value="NZ_BAHD01000053.1"/>
</dbReference>
<evidence type="ECO:0000259" key="6">
    <source>
        <dbReference type="Pfam" id="PF01555"/>
    </source>
</evidence>
<dbReference type="GO" id="GO:0005737">
    <property type="term" value="C:cytoplasm"/>
    <property type="evidence" value="ECO:0007669"/>
    <property type="project" value="TreeGrafter"/>
</dbReference>
<keyword evidence="8" id="KW-1185">Reference proteome</keyword>
<sequence length="919" mass="101853">MPPRSRKPNGPKPVTAIRHDDTRANLPTVDAQEFVTPEVEAAKYVEVARRLRERDGSLDPQLVWKGKYGDESESAVAESATLVADAPPIYIQEKIDPRVLIENLRKTATADEAEPELALFDTFDGLDELDLVDFYRHDANWSNRMILGDSLQVMGSLAEREDLRGKVQMIYIDPPYGIKFGSNWQASARKRDVKDGKVEDTAREAEQIKAFRDTWELGIHSYLSYLRDRLLVARELLTESGSCFVQIGDENVHLVRSVMDDVFGAENFAGQILFYKTSSESTAALPGVVDTLLLYAKRRDQLKFRPMRVAKTPGGRGAKQYTKIVDSHMQTIVNMSNDQINGTEPIPTGWQICRLGPLTSMGAQPARSGSYIFQGVSYPCPANRHWSYNPAPGAEMDRLAKLGRIRPSGKSLASVLLFDDNPMSDLDNVWLDTGTGSFTEDQIYVVQTAQKVAQRCILMSSDPGDLILDPTCGSGTTAYVAEQWGRRWITIDTSRVALALARQRLMGAKYPMYLLADSDKGKQKAKKEFGTEPTGGATNDIRRGFVYERMQHITLKSIANNPDIVEGMSREQIDAAIKRHADFETLYDRPYEDKNVVRVSGPFTVESLSPHRSLAFAGNPDDAPRGTISEQDAAEQPNAQNFEQSILDNLKRAGIQNGKRQERIEFESVDPYAGQYIQAVGVRKDSGADHAVRVGIAVGPQYGTVSQKFARDAVKEAIAAKDIDLLCVLGFAFDASTHEVTEADGVTVDTSSVGFAQVEDERSFGRIKLLLVRMNVDLLMGEDLKKTGAGNLFTVFGEPDIDLRHTDDGKLVVELRGVDVYDPTTGEVRSNDTDKIALWMIDTNYNGDSFFVRHCYFTGGGDPYKRLKTALKAEIDPDAWSSLYDTISRPFDLPATGAIAVKVINDYGDEVVKVLEVSS</sequence>
<dbReference type="STRING" id="1184609.KILIM_053_00090"/>
<dbReference type="OrthoDB" id="9773060at2"/>
<dbReference type="InterPro" id="IPR002052">
    <property type="entry name" value="DNA_methylase_N6_adenine_CS"/>
</dbReference>
<dbReference type="SUPFAM" id="SSF53335">
    <property type="entry name" value="S-adenosyl-L-methionine-dependent methyltransferases"/>
    <property type="match status" value="1"/>
</dbReference>
<dbReference type="PRINTS" id="PR00506">
    <property type="entry name" value="D21N6MTFRASE"/>
</dbReference>
<keyword evidence="4" id="KW-0949">S-adenosyl-L-methionine</keyword>
<comment type="similarity">
    <text evidence="1">Belongs to the N(4)/N(6)-methyltransferase family.</text>
</comment>